<dbReference type="GO" id="GO:0022857">
    <property type="term" value="F:transmembrane transporter activity"/>
    <property type="evidence" value="ECO:0007669"/>
    <property type="project" value="InterPro"/>
</dbReference>
<evidence type="ECO:0000256" key="7">
    <source>
        <dbReference type="ARBA" id="ARBA00022989"/>
    </source>
</evidence>
<feature type="transmembrane region" description="Helical" evidence="9">
    <location>
        <begin position="213"/>
        <end position="232"/>
    </location>
</feature>
<feature type="domain" description="ABC transmembrane type-1" evidence="10">
    <location>
        <begin position="121"/>
        <end position="412"/>
    </location>
</feature>
<reference evidence="12" key="1">
    <citation type="submission" date="2017-02" db="EMBL/GenBank/DDBJ databases">
        <authorList>
            <person name="Varghese N."/>
            <person name="Submissions S."/>
        </authorList>
    </citation>
    <scope>NUCLEOTIDE SEQUENCE [LARGE SCALE GENOMIC DNA]</scope>
    <source>
        <strain evidence="12">ATCC 27094</strain>
    </source>
</reference>
<accession>A0A1T4P082</accession>
<comment type="similarity">
    <text evidence="2">Belongs to the binding-protein-dependent transport system permease family. HisMQ subfamily.</text>
</comment>
<organism evidence="11 12">
    <name type="scientific">Enhydrobacter aerosaccus</name>
    <dbReference type="NCBI Taxonomy" id="225324"/>
    <lineage>
        <taxon>Bacteria</taxon>
        <taxon>Pseudomonadati</taxon>
        <taxon>Pseudomonadota</taxon>
        <taxon>Alphaproteobacteria</taxon>
        <taxon>Hyphomicrobiales</taxon>
        <taxon>Enhydrobacter</taxon>
    </lineage>
</organism>
<evidence type="ECO:0000256" key="1">
    <source>
        <dbReference type="ARBA" id="ARBA00004429"/>
    </source>
</evidence>
<dbReference type="InterPro" id="IPR035906">
    <property type="entry name" value="MetI-like_sf"/>
</dbReference>
<keyword evidence="5 9" id="KW-0812">Transmembrane</keyword>
<evidence type="ECO:0000256" key="3">
    <source>
        <dbReference type="ARBA" id="ARBA00022448"/>
    </source>
</evidence>
<dbReference type="InterPro" id="IPR010065">
    <property type="entry name" value="AA_ABC_transptr_permease_3TM"/>
</dbReference>
<name>A0A1T4P082_9HYPH</name>
<comment type="subcellular location">
    <subcellularLocation>
        <location evidence="1">Cell inner membrane</location>
        <topology evidence="1">Multi-pass membrane protein</topology>
    </subcellularLocation>
    <subcellularLocation>
        <location evidence="9">Cell membrane</location>
        <topology evidence="9">Multi-pass membrane protein</topology>
    </subcellularLocation>
</comment>
<keyword evidence="3 9" id="KW-0813">Transport</keyword>
<dbReference type="Proteomes" id="UP000190092">
    <property type="component" value="Unassembled WGS sequence"/>
</dbReference>
<feature type="transmembrane region" description="Helical" evidence="9">
    <location>
        <begin position="169"/>
        <end position="190"/>
    </location>
</feature>
<evidence type="ECO:0000256" key="2">
    <source>
        <dbReference type="ARBA" id="ARBA00010072"/>
    </source>
</evidence>
<dbReference type="AlphaFoldDB" id="A0A1T4P082"/>
<dbReference type="NCBIfam" id="TIGR01726">
    <property type="entry name" value="HEQRo_perm_3TM"/>
    <property type="match status" value="1"/>
</dbReference>
<evidence type="ECO:0000256" key="4">
    <source>
        <dbReference type="ARBA" id="ARBA00022475"/>
    </source>
</evidence>
<evidence type="ECO:0000256" key="9">
    <source>
        <dbReference type="RuleBase" id="RU363032"/>
    </source>
</evidence>
<evidence type="ECO:0000259" key="10">
    <source>
        <dbReference type="PROSITE" id="PS50928"/>
    </source>
</evidence>
<protein>
    <submittedName>
        <fullName evidence="11">General L-amino acid transport system permease protein</fullName>
    </submittedName>
</protein>
<feature type="transmembrane region" description="Helical" evidence="9">
    <location>
        <begin position="53"/>
        <end position="72"/>
    </location>
</feature>
<gene>
    <name evidence="11" type="ORF">SAMN02745126_02551</name>
</gene>
<dbReference type="PANTHER" id="PTHR30614:SF37">
    <property type="entry name" value="AMINO-ACID ABC TRANSPORTER PERMEASE PROTEIN YHDX-RELATED"/>
    <property type="match status" value="1"/>
</dbReference>
<feature type="transmembrane region" description="Helical" evidence="9">
    <location>
        <begin position="248"/>
        <end position="269"/>
    </location>
</feature>
<dbReference type="STRING" id="225324.SAMN02745126_02551"/>
<keyword evidence="12" id="KW-1185">Reference proteome</keyword>
<evidence type="ECO:0000313" key="11">
    <source>
        <dbReference type="EMBL" id="SJZ84974.1"/>
    </source>
</evidence>
<keyword evidence="6" id="KW-0029">Amino-acid transport</keyword>
<dbReference type="RefSeq" id="WP_231714796.1">
    <property type="nucleotide sequence ID" value="NZ_FUWJ01000002.1"/>
</dbReference>
<dbReference type="EMBL" id="FUWJ01000002">
    <property type="protein sequence ID" value="SJZ84974.1"/>
    <property type="molecule type" value="Genomic_DNA"/>
</dbReference>
<keyword evidence="7 9" id="KW-1133">Transmembrane helix</keyword>
<dbReference type="PANTHER" id="PTHR30614">
    <property type="entry name" value="MEMBRANE COMPONENT OF AMINO ACID ABC TRANSPORTER"/>
    <property type="match status" value="1"/>
</dbReference>
<dbReference type="Gene3D" id="1.10.3720.10">
    <property type="entry name" value="MetI-like"/>
    <property type="match status" value="2"/>
</dbReference>
<dbReference type="SUPFAM" id="SSF161098">
    <property type="entry name" value="MetI-like"/>
    <property type="match status" value="2"/>
</dbReference>
<evidence type="ECO:0000313" key="12">
    <source>
        <dbReference type="Proteomes" id="UP000190092"/>
    </source>
</evidence>
<proteinExistence type="inferred from homology"/>
<dbReference type="Pfam" id="PF00528">
    <property type="entry name" value="BPD_transp_1"/>
    <property type="match status" value="1"/>
</dbReference>
<evidence type="ECO:0000256" key="6">
    <source>
        <dbReference type="ARBA" id="ARBA00022970"/>
    </source>
</evidence>
<dbReference type="GO" id="GO:0006865">
    <property type="term" value="P:amino acid transport"/>
    <property type="evidence" value="ECO:0007669"/>
    <property type="project" value="UniProtKB-KW"/>
</dbReference>
<feature type="transmembrane region" description="Helical" evidence="9">
    <location>
        <begin position="127"/>
        <end position="148"/>
    </location>
</feature>
<keyword evidence="4" id="KW-1003">Cell membrane</keyword>
<evidence type="ECO:0000256" key="8">
    <source>
        <dbReference type="ARBA" id="ARBA00023136"/>
    </source>
</evidence>
<dbReference type="InterPro" id="IPR000515">
    <property type="entry name" value="MetI-like"/>
</dbReference>
<feature type="transmembrane region" description="Helical" evidence="9">
    <location>
        <begin position="394"/>
        <end position="415"/>
    </location>
</feature>
<evidence type="ECO:0000256" key="5">
    <source>
        <dbReference type="ARBA" id="ARBA00022692"/>
    </source>
</evidence>
<sequence length="424" mass="45335">MFSDRQAAQPVSLALPAAAPRFAPAAVGSDRPGRPIGWVRGLAGFRSDLRLQAIFWQVLIVGAAVAAGWYLASIATANLAQQHVATGFAFLQRTAGLPIGEHMIDYDPAINTHGRALLVGILNTLKVAAIGVVLSTLLGAVVGVAQLSDNWLLARLAESYVEVLRNIPLLLHLLFWYAILLSLPVARNAIELLPDVFLSNRGIRLPVPVWHPAYGWMIAVLAAGLAATVLAARRASRVQASTGRRPRIWPVACVALLVVPVATWMMLGAPFDLDVPVRDRFAFRGGSVITPELAALVAGLVFYHSAYAAEIVRSGVQSVGPGQWDAGRALGMCPYPIFSKIVLPQALRVIVPPMTGIYLGVAKNSSLAVAIGYPDVVTIVHGTMNQTGQAIEGVALIMLVYLGISLSISLFMNWYNARLALVER</sequence>
<keyword evidence="8 9" id="KW-0472">Membrane</keyword>
<feature type="transmembrane region" description="Helical" evidence="9">
    <location>
        <begin position="281"/>
        <end position="303"/>
    </location>
</feature>
<dbReference type="PROSITE" id="PS50928">
    <property type="entry name" value="ABC_TM1"/>
    <property type="match status" value="1"/>
</dbReference>
<dbReference type="CDD" id="cd06261">
    <property type="entry name" value="TM_PBP2"/>
    <property type="match status" value="1"/>
</dbReference>
<dbReference type="InterPro" id="IPR043429">
    <property type="entry name" value="ArtM/GltK/GlnP/TcyL/YhdX-like"/>
</dbReference>
<dbReference type="GO" id="GO:0043190">
    <property type="term" value="C:ATP-binding cassette (ABC) transporter complex"/>
    <property type="evidence" value="ECO:0007669"/>
    <property type="project" value="InterPro"/>
</dbReference>